<dbReference type="Pfam" id="PF07980">
    <property type="entry name" value="SusD_RagB"/>
    <property type="match status" value="1"/>
</dbReference>
<keyword evidence="5" id="KW-0998">Cell outer membrane</keyword>
<evidence type="ECO:0000313" key="9">
    <source>
        <dbReference type="Proteomes" id="UP000199572"/>
    </source>
</evidence>
<gene>
    <name evidence="8" type="ORF">SAMN04488023_104139</name>
</gene>
<dbReference type="CDD" id="cd08977">
    <property type="entry name" value="SusD"/>
    <property type="match status" value="1"/>
</dbReference>
<evidence type="ECO:0000256" key="1">
    <source>
        <dbReference type="ARBA" id="ARBA00004442"/>
    </source>
</evidence>
<keyword evidence="4" id="KW-0472">Membrane</keyword>
<comment type="similarity">
    <text evidence="2">Belongs to the SusD family.</text>
</comment>
<dbReference type="AlphaFoldDB" id="A0A1H9LGV0"/>
<dbReference type="OrthoDB" id="1080118at2"/>
<dbReference type="InterPro" id="IPR012944">
    <property type="entry name" value="SusD_RagB_dom"/>
</dbReference>
<evidence type="ECO:0000256" key="5">
    <source>
        <dbReference type="ARBA" id="ARBA00023237"/>
    </source>
</evidence>
<evidence type="ECO:0000313" key="8">
    <source>
        <dbReference type="EMBL" id="SER10588.1"/>
    </source>
</evidence>
<dbReference type="RefSeq" id="WP_090881936.1">
    <property type="nucleotide sequence ID" value="NZ_FOGG01000004.1"/>
</dbReference>
<keyword evidence="9" id="KW-1185">Reference proteome</keyword>
<protein>
    <submittedName>
        <fullName evidence="8">Starch-binding associating with outer membrane</fullName>
    </submittedName>
</protein>
<dbReference type="Gene3D" id="1.25.40.390">
    <property type="match status" value="1"/>
</dbReference>
<accession>A0A1H9LGV0</accession>
<evidence type="ECO:0000256" key="2">
    <source>
        <dbReference type="ARBA" id="ARBA00006275"/>
    </source>
</evidence>
<dbReference type="InterPro" id="IPR011990">
    <property type="entry name" value="TPR-like_helical_dom_sf"/>
</dbReference>
<dbReference type="STRING" id="390241.SAMN04488023_104139"/>
<dbReference type="Gene3D" id="2.20.20.130">
    <property type="match status" value="1"/>
</dbReference>
<name>A0A1H9LGV0_9SPHI</name>
<dbReference type="InterPro" id="IPR033985">
    <property type="entry name" value="SusD-like_N"/>
</dbReference>
<dbReference type="EMBL" id="FOGG01000004">
    <property type="protein sequence ID" value="SER10588.1"/>
    <property type="molecule type" value="Genomic_DNA"/>
</dbReference>
<proteinExistence type="inferred from homology"/>
<dbReference type="SUPFAM" id="SSF48452">
    <property type="entry name" value="TPR-like"/>
    <property type="match status" value="1"/>
</dbReference>
<dbReference type="Pfam" id="PF14322">
    <property type="entry name" value="SusD-like_3"/>
    <property type="match status" value="1"/>
</dbReference>
<evidence type="ECO:0000256" key="3">
    <source>
        <dbReference type="ARBA" id="ARBA00022729"/>
    </source>
</evidence>
<feature type="domain" description="RagB/SusD" evidence="6">
    <location>
        <begin position="321"/>
        <end position="475"/>
    </location>
</feature>
<keyword evidence="3" id="KW-0732">Signal</keyword>
<organism evidence="8 9">
    <name type="scientific">Pedobacter rhizosphaerae</name>
    <dbReference type="NCBI Taxonomy" id="390241"/>
    <lineage>
        <taxon>Bacteria</taxon>
        <taxon>Pseudomonadati</taxon>
        <taxon>Bacteroidota</taxon>
        <taxon>Sphingobacteriia</taxon>
        <taxon>Sphingobacteriales</taxon>
        <taxon>Sphingobacteriaceae</taxon>
        <taxon>Pedobacter</taxon>
    </lineage>
</organism>
<comment type="subcellular location">
    <subcellularLocation>
        <location evidence="1">Cell outer membrane</location>
    </subcellularLocation>
</comment>
<evidence type="ECO:0000259" key="6">
    <source>
        <dbReference type="Pfam" id="PF07980"/>
    </source>
</evidence>
<dbReference type="PROSITE" id="PS51257">
    <property type="entry name" value="PROKAR_LIPOPROTEIN"/>
    <property type="match status" value="1"/>
</dbReference>
<evidence type="ECO:0000256" key="4">
    <source>
        <dbReference type="ARBA" id="ARBA00023136"/>
    </source>
</evidence>
<feature type="domain" description="SusD-like N-terminal" evidence="7">
    <location>
        <begin position="75"/>
        <end position="234"/>
    </location>
</feature>
<evidence type="ECO:0000259" key="7">
    <source>
        <dbReference type="Pfam" id="PF14322"/>
    </source>
</evidence>
<dbReference type="Proteomes" id="UP000199572">
    <property type="component" value="Unassembled WGS sequence"/>
</dbReference>
<reference evidence="8 9" key="1">
    <citation type="submission" date="2016-10" db="EMBL/GenBank/DDBJ databases">
        <authorList>
            <person name="de Groot N.N."/>
        </authorList>
    </citation>
    <scope>NUCLEOTIDE SEQUENCE [LARGE SCALE GENOMIC DNA]</scope>
    <source>
        <strain evidence="8 9">DSM 18610</strain>
    </source>
</reference>
<dbReference type="Gene3D" id="1.25.40.900">
    <property type="match status" value="1"/>
</dbReference>
<sequence length="475" mass="52383">MKKLIYLSLLLIVFSSCEKILDKEPTDQVSLEDLFADVPGTKTALAGSYKALFNSEHYQLNTMVYPDLVAGNIKYSKTTNVVLTDIFNAIQNATESSMNGTYSGLYGELNNINNIIKYAPAAAGSATEKNKIIAEAKCLRALVHFDLLRIFSKAYNVSPDNNQLGVVINLKPQLFSDTAPVRSTIQQSYQTIITDLTEAIAAFDNTDVGVLNGTNKQNFFTKTSAQALLAKVYLYANQWDNAYNLADAVIKTGKYFLLSNANYVGNWALKTPSSESIFEIALETNFAANGLGAYYDITNTTYRQYAATNDLMGLYSATDVRRSASMFNSIAINNVTYFFTKKYASGGTAQTPVKLLRLSELYLIRAEAAAEKSSPDLTQANADLNVIRLRADPSATALNITAKADLVDAILLERRKELAFEGNLLYDLNRRKKDITRVDGDSQNKNLAATDYRLVMPLPINTITANRSLIQNPGY</sequence>
<dbReference type="GO" id="GO:0009279">
    <property type="term" value="C:cell outer membrane"/>
    <property type="evidence" value="ECO:0007669"/>
    <property type="project" value="UniProtKB-SubCell"/>
</dbReference>